<evidence type="ECO:0000313" key="2">
    <source>
        <dbReference type="Proteomes" id="UP000095038"/>
    </source>
</evidence>
<dbReference type="InParanoid" id="A0A1D2VRW3"/>
<dbReference type="RefSeq" id="XP_020050624.1">
    <property type="nucleotide sequence ID" value="XM_020194861.1"/>
</dbReference>
<protein>
    <submittedName>
        <fullName evidence="1">Uncharacterized protein</fullName>
    </submittedName>
</protein>
<organism evidence="1 2">
    <name type="scientific">Ascoidea rubescens DSM 1968</name>
    <dbReference type="NCBI Taxonomy" id="1344418"/>
    <lineage>
        <taxon>Eukaryota</taxon>
        <taxon>Fungi</taxon>
        <taxon>Dikarya</taxon>
        <taxon>Ascomycota</taxon>
        <taxon>Saccharomycotina</taxon>
        <taxon>Saccharomycetes</taxon>
        <taxon>Ascoideaceae</taxon>
        <taxon>Ascoidea</taxon>
    </lineage>
</organism>
<keyword evidence="2" id="KW-1185">Reference proteome</keyword>
<dbReference type="GeneID" id="30968497"/>
<reference evidence="2" key="1">
    <citation type="submission" date="2016-05" db="EMBL/GenBank/DDBJ databases">
        <title>Comparative genomics of biotechnologically important yeasts.</title>
        <authorList>
            <consortium name="DOE Joint Genome Institute"/>
            <person name="Riley R."/>
            <person name="Haridas S."/>
            <person name="Wolfe K.H."/>
            <person name="Lopes M.R."/>
            <person name="Hittinger C.T."/>
            <person name="Goker M."/>
            <person name="Salamov A."/>
            <person name="Wisecaver J."/>
            <person name="Long T.M."/>
            <person name="Aerts A.L."/>
            <person name="Barry K."/>
            <person name="Choi C."/>
            <person name="Clum A."/>
            <person name="Coughlan A.Y."/>
            <person name="Deshpande S."/>
            <person name="Douglass A.P."/>
            <person name="Hanson S.J."/>
            <person name="Klenk H.-P."/>
            <person name="Labutti K."/>
            <person name="Lapidus A."/>
            <person name="Lindquist E."/>
            <person name="Lipzen A."/>
            <person name="Meier-Kolthoff J.P."/>
            <person name="Ohm R.A."/>
            <person name="Otillar R.P."/>
            <person name="Pangilinan J."/>
            <person name="Peng Y."/>
            <person name="Rokas A."/>
            <person name="Rosa C.A."/>
            <person name="Scheuner C."/>
            <person name="Sibirny A.A."/>
            <person name="Slot J.C."/>
            <person name="Stielow J.B."/>
            <person name="Sun H."/>
            <person name="Kurtzman C.P."/>
            <person name="Blackwell M."/>
            <person name="Grigoriev I.V."/>
            <person name="Jeffries T.W."/>
        </authorList>
    </citation>
    <scope>NUCLEOTIDE SEQUENCE [LARGE SCALE GENOMIC DNA]</scope>
    <source>
        <strain evidence="2">DSM 1968</strain>
    </source>
</reference>
<dbReference type="Proteomes" id="UP000095038">
    <property type="component" value="Unassembled WGS sequence"/>
</dbReference>
<dbReference type="AlphaFoldDB" id="A0A1D2VRW3"/>
<dbReference type="EMBL" id="KV454475">
    <property type="protein sequence ID" value="ODV64317.1"/>
    <property type="molecule type" value="Genomic_DNA"/>
</dbReference>
<gene>
    <name evidence="1" type="ORF">ASCRUDRAFT_84139</name>
</gene>
<proteinExistence type="predicted"/>
<sequence>MDSCCSDFKIEEVGEDFFKNVTLDDESSTNINKLENKLLDIMIISVAFENLNNAAKLFAQFSAKNQDCQNGNSQYEKNCKNKNEDSENTNHNTDNIFEKNICRFYSHPKVLNAINRDENASKKNDRIVFQFIRIVNKYYFNPRNNIIEYKNKNLLSNNGSDDTSYFTNNDFTDYDTKIMNFILSILSKI</sequence>
<evidence type="ECO:0000313" key="1">
    <source>
        <dbReference type="EMBL" id="ODV64317.1"/>
    </source>
</evidence>
<accession>A0A1D2VRW3</accession>
<name>A0A1D2VRW3_9ASCO</name>